<dbReference type="Gene3D" id="1.10.260.40">
    <property type="entry name" value="lambda repressor-like DNA-binding domains"/>
    <property type="match status" value="1"/>
</dbReference>
<dbReference type="SUPFAM" id="SSF47413">
    <property type="entry name" value="lambda repressor-like DNA-binding domains"/>
    <property type="match status" value="1"/>
</dbReference>
<proteinExistence type="inferred from homology"/>
<dbReference type="EMBL" id="CP017686">
    <property type="protein sequence ID" value="AYQ54225.1"/>
    <property type="molecule type" value="Genomic_DNA"/>
</dbReference>
<sequence>MTREEMVNTTRAILAKAGFDVSSAINIRSICFDVVGRRDKTVLIIKVLGNVDAFSRENADEMKIMADALDASPILIGETSSSGKLEKGIIYTRFKIPIISNETLADQLLEEVPPFIFAAPGGLYVKIDSDTLRQIREERSISLGTLAETAGVSRRTIQMYENGMGAMIDAALRLEEFLDTPIIEPLDPFDYQKDDSVRSHEVSGKGNSTGFTPLDRLVNIGFSITPIFRGPFEAITRDNDHNMVLLTGIGTEESKLIQKALIASELSNLTHKHSVVIVQKKHSTDSIKSTALVTDDELRKIDDKSELTDIILSRSTKK</sequence>
<evidence type="ECO:0000313" key="6">
    <source>
        <dbReference type="EMBL" id="AYQ54225.1"/>
    </source>
</evidence>
<keyword evidence="1 4" id="KW-0805">Transcription regulation</keyword>
<dbReference type="GO" id="GO:0003700">
    <property type="term" value="F:DNA-binding transcription factor activity"/>
    <property type="evidence" value="ECO:0007669"/>
    <property type="project" value="UniProtKB-UniRule"/>
</dbReference>
<dbReference type="NCBIfam" id="NF003162">
    <property type="entry name" value="PRK04140.1"/>
    <property type="match status" value="1"/>
</dbReference>
<evidence type="ECO:0000259" key="5">
    <source>
        <dbReference type="PROSITE" id="PS50943"/>
    </source>
</evidence>
<dbReference type="InterPro" id="IPR020886">
    <property type="entry name" value="MTH_967-like"/>
</dbReference>
<keyword evidence="3 4" id="KW-0804">Transcription</keyword>
<dbReference type="Pfam" id="PF26553">
    <property type="entry name" value="PDDEXK_19"/>
    <property type="match status" value="1"/>
</dbReference>
<keyword evidence="2 4" id="KW-0238">DNA-binding</keyword>
<dbReference type="SMART" id="SM00530">
    <property type="entry name" value="HTH_XRE"/>
    <property type="match status" value="1"/>
</dbReference>
<gene>
    <name evidence="6" type="ORF">BKD89_00100</name>
</gene>
<evidence type="ECO:0000256" key="2">
    <source>
        <dbReference type="ARBA" id="ARBA00023125"/>
    </source>
</evidence>
<evidence type="ECO:0000313" key="7">
    <source>
        <dbReference type="Proteomes" id="UP000273278"/>
    </source>
</evidence>
<dbReference type="PROSITE" id="PS50943">
    <property type="entry name" value="HTH_CROC1"/>
    <property type="match status" value="1"/>
</dbReference>
<dbReference type="Pfam" id="PF01381">
    <property type="entry name" value="HTH_3"/>
    <property type="match status" value="1"/>
</dbReference>
<dbReference type="Proteomes" id="UP000273278">
    <property type="component" value="Chromosome"/>
</dbReference>
<dbReference type="RefSeq" id="WP_048097667.1">
    <property type="nucleotide sequence ID" value="NZ_CP017686.1"/>
</dbReference>
<evidence type="ECO:0000256" key="3">
    <source>
        <dbReference type="ARBA" id="ARBA00023163"/>
    </source>
</evidence>
<evidence type="ECO:0000256" key="1">
    <source>
        <dbReference type="ARBA" id="ARBA00023015"/>
    </source>
</evidence>
<dbReference type="InterPro" id="IPR059051">
    <property type="entry name" value="MTH_967_PDDEXK"/>
</dbReference>
<name>A0A3G3IEM0_9ARCH</name>
<evidence type="ECO:0000256" key="4">
    <source>
        <dbReference type="HAMAP-Rule" id="MF_00584"/>
    </source>
</evidence>
<organism evidence="6 7">
    <name type="scientific">Methanomethylophilus alvi</name>
    <dbReference type="NCBI Taxonomy" id="1291540"/>
    <lineage>
        <taxon>Archaea</taxon>
        <taxon>Methanobacteriati</taxon>
        <taxon>Thermoplasmatota</taxon>
        <taxon>Thermoplasmata</taxon>
        <taxon>Methanomassiliicoccales</taxon>
        <taxon>Methanomethylophilaceae</taxon>
        <taxon>Methanomethylophilus</taxon>
    </lineage>
</organism>
<dbReference type="CDD" id="cd00093">
    <property type="entry name" value="HTH_XRE"/>
    <property type="match status" value="1"/>
</dbReference>
<dbReference type="GO" id="GO:0003677">
    <property type="term" value="F:DNA binding"/>
    <property type="evidence" value="ECO:0007669"/>
    <property type="project" value="UniProtKB-KW"/>
</dbReference>
<dbReference type="AlphaFoldDB" id="A0A3G3IEM0"/>
<protein>
    <recommendedName>
        <fullName evidence="4">Putative HTH-type transcriptional regulatory protein BKD89_00100</fullName>
    </recommendedName>
</protein>
<reference evidence="6 7" key="1">
    <citation type="submission" date="2016-10" db="EMBL/GenBank/DDBJ databases">
        <title>Complete genome of the TMA-utilizing, human hosted archaeon Methanomethylophilus alvus Gen. nov, sp. nov., strain Mx-05, derived from a pure culture.</title>
        <authorList>
            <person name="Brugere J.-F."/>
            <person name="Ben Hania W."/>
            <person name="Chaudhary P.P."/>
            <person name="Gaci N."/>
            <person name="Borrel G."/>
            <person name="Cao Van Tuat L."/>
            <person name="Fardeau M.-L."/>
            <person name="Harris H.M.B."/>
            <person name="O'Toole P.W."/>
            <person name="Ollivier B."/>
        </authorList>
    </citation>
    <scope>NUCLEOTIDE SEQUENCE [LARGE SCALE GENOMIC DNA]</scope>
    <source>
        <strain evidence="6 7">Mx-05</strain>
    </source>
</reference>
<accession>A0A3G3IEM0</accession>
<dbReference type="GeneID" id="41320824"/>
<dbReference type="InterPro" id="IPR010982">
    <property type="entry name" value="Lambda_DNA-bd_dom_sf"/>
</dbReference>
<feature type="domain" description="HTH cro/C1-type" evidence="5">
    <location>
        <begin position="132"/>
        <end position="189"/>
    </location>
</feature>
<dbReference type="InterPro" id="IPR001387">
    <property type="entry name" value="Cro/C1-type_HTH"/>
</dbReference>
<dbReference type="HAMAP" id="MF_00584">
    <property type="entry name" value="HTH_type_cro_C1"/>
    <property type="match status" value="1"/>
</dbReference>